<dbReference type="InterPro" id="IPR022185">
    <property type="entry name" value="DUF3712"/>
</dbReference>
<reference evidence="2 3" key="1">
    <citation type="submission" date="2019-12" db="EMBL/GenBank/DDBJ databases">
        <title>A genome sequence resource for the geographically widespread anthracnose pathogen Colletotrichum asianum.</title>
        <authorList>
            <person name="Meng Y."/>
        </authorList>
    </citation>
    <scope>NUCLEOTIDE SEQUENCE [LARGE SCALE GENOMIC DNA]</scope>
    <source>
        <strain evidence="2 3">ICMP 18580</strain>
    </source>
</reference>
<name>A0A8H3WU42_9PEZI</name>
<accession>A0A8H3WU42</accession>
<protein>
    <recommendedName>
        <fullName evidence="1">Cyclic nucleotide-binding domain-containing protein</fullName>
    </recommendedName>
</protein>
<gene>
    <name evidence="2" type="ORF">GQ607_001831</name>
</gene>
<dbReference type="Proteomes" id="UP000434172">
    <property type="component" value="Unassembled WGS sequence"/>
</dbReference>
<organism evidence="2 3">
    <name type="scientific">Colletotrichum asianum</name>
    <dbReference type="NCBI Taxonomy" id="702518"/>
    <lineage>
        <taxon>Eukaryota</taxon>
        <taxon>Fungi</taxon>
        <taxon>Dikarya</taxon>
        <taxon>Ascomycota</taxon>
        <taxon>Pezizomycotina</taxon>
        <taxon>Sordariomycetes</taxon>
        <taxon>Hypocreomycetidae</taxon>
        <taxon>Glomerellales</taxon>
        <taxon>Glomerellaceae</taxon>
        <taxon>Colletotrichum</taxon>
        <taxon>Colletotrichum gloeosporioides species complex</taxon>
    </lineage>
</organism>
<dbReference type="GO" id="GO:0000329">
    <property type="term" value="C:fungal-type vacuole membrane"/>
    <property type="evidence" value="ECO:0007669"/>
    <property type="project" value="InterPro"/>
</dbReference>
<dbReference type="PANTHER" id="PTHR35895:SF1">
    <property type="entry name" value="LIPID-BINDING SERUM GLYCOPROTEIN C-TERMINAL DOMAIN-CONTAINING PROTEIN"/>
    <property type="match status" value="1"/>
</dbReference>
<dbReference type="Pfam" id="PF12505">
    <property type="entry name" value="DUF3712"/>
    <property type="match status" value="1"/>
</dbReference>
<dbReference type="InterPro" id="IPR000595">
    <property type="entry name" value="cNMP-bd_dom"/>
</dbReference>
<evidence type="ECO:0000313" key="3">
    <source>
        <dbReference type="Proteomes" id="UP000434172"/>
    </source>
</evidence>
<dbReference type="PANTHER" id="PTHR35895">
    <property type="entry name" value="CHROMOSOME 16, WHOLE GENOME SHOTGUN SEQUENCE"/>
    <property type="match status" value="1"/>
</dbReference>
<dbReference type="PROSITE" id="PS50042">
    <property type="entry name" value="CNMP_BINDING_3"/>
    <property type="match status" value="1"/>
</dbReference>
<comment type="caution">
    <text evidence="2">The sequence shown here is derived from an EMBL/GenBank/DDBJ whole genome shotgun (WGS) entry which is preliminary data.</text>
</comment>
<feature type="domain" description="Cyclic nucleotide-binding" evidence="1">
    <location>
        <begin position="41"/>
        <end position="97"/>
    </location>
</feature>
<dbReference type="InterPro" id="IPR046368">
    <property type="entry name" value="Tag1"/>
</dbReference>
<dbReference type="AlphaFoldDB" id="A0A8H3WU42"/>
<evidence type="ECO:0000259" key="1">
    <source>
        <dbReference type="PROSITE" id="PS50042"/>
    </source>
</evidence>
<evidence type="ECO:0000313" key="2">
    <source>
        <dbReference type="EMBL" id="KAF0330962.1"/>
    </source>
</evidence>
<dbReference type="EMBL" id="WOWK01000005">
    <property type="protein sequence ID" value="KAF0330962.1"/>
    <property type="molecule type" value="Genomic_DNA"/>
</dbReference>
<sequence>MDAITQAILNRSKLEVELIKISQPTEDSFVMTIESKVTGTGPMGATMQPMTVDMMYNGGVFGKLDLPEVKTKSSGTLVVVTDQTIKIIDRNAFMAFVKAIMCDDELILRLDNGDCTIKALGLSAKVKYAKDVHIVGMKGPKIAQVNSSPRGSGFANTMKVYNPSPLEIDHGISMFELRNQGSGEVLAELKGDLKIVRGEFEVTMEGTLKKGTKPSDKAVMVGLGTQEKNWCDETIKNINCPFSITPQFSQMLQ</sequence>
<dbReference type="OrthoDB" id="10039566at2759"/>
<proteinExistence type="predicted"/>
<keyword evidence="3" id="KW-1185">Reference proteome</keyword>